<protein>
    <recommendedName>
        <fullName evidence="3">asparagine synthase (glutamine-hydrolyzing)</fullName>
        <ecNumber evidence="3">6.3.5.4</ecNumber>
    </recommendedName>
</protein>
<evidence type="ECO:0000256" key="3">
    <source>
        <dbReference type="ARBA" id="ARBA00012737"/>
    </source>
</evidence>
<dbReference type="InterPro" id="IPR051786">
    <property type="entry name" value="ASN_synthetase/amidase"/>
</dbReference>
<reference evidence="9 10" key="1">
    <citation type="submission" date="2020-08" db="EMBL/GenBank/DDBJ databases">
        <title>Genomic Encyclopedia of Type Strains, Phase IV (KMG-IV): sequencing the most valuable type-strain genomes for metagenomic binning, comparative biology and taxonomic classification.</title>
        <authorList>
            <person name="Goeker M."/>
        </authorList>
    </citation>
    <scope>NUCLEOTIDE SEQUENCE [LARGE SCALE GENOMIC DNA]</scope>
    <source>
        <strain evidence="9 10">DSM 103733</strain>
    </source>
</reference>
<evidence type="ECO:0000256" key="2">
    <source>
        <dbReference type="ARBA" id="ARBA00005752"/>
    </source>
</evidence>
<dbReference type="PIRSF" id="PIRSF001589">
    <property type="entry name" value="Asn_synthetase_glu-h"/>
    <property type="match status" value="1"/>
</dbReference>
<organism evidence="9 10">
    <name type="scientific">Silvibacterium bohemicum</name>
    <dbReference type="NCBI Taxonomy" id="1577686"/>
    <lineage>
        <taxon>Bacteria</taxon>
        <taxon>Pseudomonadati</taxon>
        <taxon>Acidobacteriota</taxon>
        <taxon>Terriglobia</taxon>
        <taxon>Terriglobales</taxon>
        <taxon>Acidobacteriaceae</taxon>
        <taxon>Silvibacterium</taxon>
    </lineage>
</organism>
<dbReference type="Gene3D" id="3.60.20.10">
    <property type="entry name" value="Glutamine Phosphoribosylpyrophosphate, subunit 1, domain 1"/>
    <property type="match status" value="1"/>
</dbReference>
<dbReference type="InterPro" id="IPR029055">
    <property type="entry name" value="Ntn_hydrolases_N"/>
</dbReference>
<dbReference type="GO" id="GO:0006529">
    <property type="term" value="P:asparagine biosynthetic process"/>
    <property type="evidence" value="ECO:0007669"/>
    <property type="project" value="InterPro"/>
</dbReference>
<gene>
    <name evidence="9" type="ORF">HNQ77_001667</name>
</gene>
<dbReference type="InterPro" id="IPR001962">
    <property type="entry name" value="Asn_synthase"/>
</dbReference>
<dbReference type="Pfam" id="PF13537">
    <property type="entry name" value="GATase_7"/>
    <property type="match status" value="1"/>
</dbReference>
<dbReference type="RefSeq" id="WP_050058686.1">
    <property type="nucleotide sequence ID" value="NZ_JACHEK010000003.1"/>
</dbReference>
<keyword evidence="5 7" id="KW-0067">ATP-binding</keyword>
<dbReference type="SUPFAM" id="SSF56235">
    <property type="entry name" value="N-terminal nucleophile aminohydrolases (Ntn hydrolases)"/>
    <property type="match status" value="1"/>
</dbReference>
<dbReference type="EMBL" id="JACHEK010000003">
    <property type="protein sequence ID" value="MBB6143718.1"/>
    <property type="molecule type" value="Genomic_DNA"/>
</dbReference>
<dbReference type="PANTHER" id="PTHR43284:SF1">
    <property type="entry name" value="ASPARAGINE SYNTHETASE"/>
    <property type="match status" value="1"/>
</dbReference>
<dbReference type="SUPFAM" id="SSF52402">
    <property type="entry name" value="Adenine nucleotide alpha hydrolases-like"/>
    <property type="match status" value="1"/>
</dbReference>
<comment type="caution">
    <text evidence="9">The sequence shown here is derived from an EMBL/GenBank/DDBJ whole genome shotgun (WGS) entry which is preliminary data.</text>
</comment>
<dbReference type="Gene3D" id="3.40.50.620">
    <property type="entry name" value="HUPs"/>
    <property type="match status" value="2"/>
</dbReference>
<dbReference type="OrthoDB" id="9763290at2"/>
<keyword evidence="10" id="KW-1185">Reference proteome</keyword>
<feature type="binding site" evidence="7">
    <location>
        <position position="96"/>
    </location>
    <ligand>
        <name>L-glutamine</name>
        <dbReference type="ChEBI" id="CHEBI:58359"/>
    </ligand>
</feature>
<evidence type="ECO:0000256" key="6">
    <source>
        <dbReference type="ARBA" id="ARBA00048741"/>
    </source>
</evidence>
<comment type="similarity">
    <text evidence="2">Belongs to the asparagine synthetase family.</text>
</comment>
<evidence type="ECO:0000256" key="4">
    <source>
        <dbReference type="ARBA" id="ARBA00022741"/>
    </source>
</evidence>
<dbReference type="GO" id="GO:0005524">
    <property type="term" value="F:ATP binding"/>
    <property type="evidence" value="ECO:0007669"/>
    <property type="project" value="UniProtKB-KW"/>
</dbReference>
<name>A0A841JZ57_9BACT</name>
<accession>A0A841JZ57</accession>
<sequence length="612" mass="70146">MSILFGIRQAEEQAVEEPRLRRIASATERYALDGTYLKASGRIGMGFQPYHTHERSNLESQPVVSRRGDMLTFDGRLDNYIDLCHSLCLDPERTPDSLIVIEAFLQWGEDCFSRFVGDWALALWAHAERSLYLARDHAGTRTLYYEMANGRVLWSTYLESLVPKNSARGLDEAFAAAFLSSLPIRDLTPYRGVRAVSPAHYVIIHEGAIARKSHWQWMVREKVHYRSDTEYDEHFFSLFRQSVERRTGSGAAILAELSGGMDSSSIVCMSDHIRKEQGAAPVDLLDTVSYYDDSEPNWNETPYFTAVEQGRGKCGLHIKASSHSRTFEPPAPEYLWPGPEASTFDAERRLEDQLRCRRYRVVLSGIGGDELLGGPPNPVPELADYLVSGEFQKLIHQAFRWCVAKRVPLIHLLRDTASMVFTLYPRLPRSSPNVPPWLTASIRKEVLGLRLHDFSRVTIGHLPSSLDNGMTWWSIMETLVRPSQRIIGRREYRYPFLDRDLVDFLLRVPANQLMCPGRRRLLMRRALRGIIPSHVLERKRKAYVSRSPLVVLYENKPRLMTLMHDSKLNRLHYIEEDALRTAVAAFDAPPNAEWQYSLIRAIHLELWLRAIG</sequence>
<dbReference type="Pfam" id="PF00733">
    <property type="entry name" value="Asn_synthase"/>
    <property type="match status" value="1"/>
</dbReference>
<dbReference type="GO" id="GO:0004066">
    <property type="term" value="F:asparagine synthase (glutamine-hydrolyzing) activity"/>
    <property type="evidence" value="ECO:0007669"/>
    <property type="project" value="UniProtKB-EC"/>
</dbReference>
<feature type="domain" description="Glutamine amidotransferase type-2" evidence="8">
    <location>
        <begin position="1"/>
        <end position="207"/>
    </location>
</feature>
<comment type="catalytic activity">
    <reaction evidence="6">
        <text>L-aspartate + L-glutamine + ATP + H2O = L-asparagine + L-glutamate + AMP + diphosphate + H(+)</text>
        <dbReference type="Rhea" id="RHEA:12228"/>
        <dbReference type="ChEBI" id="CHEBI:15377"/>
        <dbReference type="ChEBI" id="CHEBI:15378"/>
        <dbReference type="ChEBI" id="CHEBI:29985"/>
        <dbReference type="ChEBI" id="CHEBI:29991"/>
        <dbReference type="ChEBI" id="CHEBI:30616"/>
        <dbReference type="ChEBI" id="CHEBI:33019"/>
        <dbReference type="ChEBI" id="CHEBI:58048"/>
        <dbReference type="ChEBI" id="CHEBI:58359"/>
        <dbReference type="ChEBI" id="CHEBI:456215"/>
        <dbReference type="EC" id="6.3.5.4"/>
    </reaction>
</comment>
<dbReference type="AlphaFoldDB" id="A0A841JZ57"/>
<evidence type="ECO:0000256" key="1">
    <source>
        <dbReference type="ARBA" id="ARBA00005187"/>
    </source>
</evidence>
<dbReference type="PROSITE" id="PS51278">
    <property type="entry name" value="GATASE_TYPE_2"/>
    <property type="match status" value="1"/>
</dbReference>
<dbReference type="PANTHER" id="PTHR43284">
    <property type="entry name" value="ASPARAGINE SYNTHETASE (GLUTAMINE-HYDROLYZING)"/>
    <property type="match status" value="1"/>
</dbReference>
<evidence type="ECO:0000259" key="8">
    <source>
        <dbReference type="PROSITE" id="PS51278"/>
    </source>
</evidence>
<keyword evidence="9" id="KW-0436">Ligase</keyword>
<dbReference type="InterPro" id="IPR006426">
    <property type="entry name" value="Asn_synth_AEB"/>
</dbReference>
<dbReference type="InterPro" id="IPR014729">
    <property type="entry name" value="Rossmann-like_a/b/a_fold"/>
</dbReference>
<evidence type="ECO:0000313" key="10">
    <source>
        <dbReference type="Proteomes" id="UP000538666"/>
    </source>
</evidence>
<dbReference type="Proteomes" id="UP000538666">
    <property type="component" value="Unassembled WGS sequence"/>
</dbReference>
<dbReference type="EC" id="6.3.5.4" evidence="3"/>
<evidence type="ECO:0000256" key="7">
    <source>
        <dbReference type="PIRSR" id="PIRSR001589-2"/>
    </source>
</evidence>
<proteinExistence type="inferred from homology"/>
<dbReference type="InterPro" id="IPR017932">
    <property type="entry name" value="GATase_2_dom"/>
</dbReference>
<keyword evidence="4 7" id="KW-0547">Nucleotide-binding</keyword>
<comment type="pathway">
    <text evidence="1">Amino-acid biosynthesis; L-asparagine biosynthesis; L-asparagine from L-aspartate (L-Gln route): step 1/1.</text>
</comment>
<evidence type="ECO:0000313" key="9">
    <source>
        <dbReference type="EMBL" id="MBB6143718.1"/>
    </source>
</evidence>
<evidence type="ECO:0000256" key="5">
    <source>
        <dbReference type="ARBA" id="ARBA00022840"/>
    </source>
</evidence>